<keyword evidence="3" id="KW-0597">Phosphoprotein</keyword>
<evidence type="ECO:0000313" key="14">
    <source>
        <dbReference type="Proteomes" id="UP000679307"/>
    </source>
</evidence>
<evidence type="ECO:0000256" key="3">
    <source>
        <dbReference type="ARBA" id="ARBA00022553"/>
    </source>
</evidence>
<dbReference type="EC" id="2.7.13.3" evidence="2"/>
<feature type="transmembrane region" description="Helical" evidence="10">
    <location>
        <begin position="123"/>
        <end position="140"/>
    </location>
</feature>
<keyword evidence="10" id="KW-1133">Transmembrane helix</keyword>
<dbReference type="PANTHER" id="PTHR24421">
    <property type="entry name" value="NITRATE/NITRITE SENSOR PROTEIN NARX-RELATED"/>
    <property type="match status" value="1"/>
</dbReference>
<dbReference type="PANTHER" id="PTHR24421:SF10">
    <property type="entry name" value="NITRATE_NITRITE SENSOR PROTEIN NARQ"/>
    <property type="match status" value="1"/>
</dbReference>
<keyword evidence="10" id="KW-0472">Membrane</keyword>
<dbReference type="InterPro" id="IPR011712">
    <property type="entry name" value="Sig_transdc_His_kin_sub3_dim/P"/>
</dbReference>
<dbReference type="InterPro" id="IPR050482">
    <property type="entry name" value="Sensor_HK_TwoCompSys"/>
</dbReference>
<feature type="transmembrane region" description="Helical" evidence="10">
    <location>
        <begin position="146"/>
        <end position="162"/>
    </location>
</feature>
<keyword evidence="7" id="KW-0067">ATP-binding</keyword>
<comment type="catalytic activity">
    <reaction evidence="1">
        <text>ATP + protein L-histidine = ADP + protein N-phospho-L-histidine.</text>
        <dbReference type="EC" id="2.7.13.3"/>
    </reaction>
</comment>
<feature type="transmembrane region" description="Helical" evidence="10">
    <location>
        <begin position="56"/>
        <end position="75"/>
    </location>
</feature>
<evidence type="ECO:0000256" key="8">
    <source>
        <dbReference type="ARBA" id="ARBA00023012"/>
    </source>
</evidence>
<dbReference type="GO" id="GO:0004673">
    <property type="term" value="F:protein histidine kinase activity"/>
    <property type="evidence" value="ECO:0007669"/>
    <property type="project" value="UniProtKB-EC"/>
</dbReference>
<feature type="domain" description="DUF7134" evidence="12">
    <location>
        <begin position="21"/>
        <end position="164"/>
    </location>
</feature>
<evidence type="ECO:0000256" key="2">
    <source>
        <dbReference type="ARBA" id="ARBA00012438"/>
    </source>
</evidence>
<dbReference type="Pfam" id="PF23539">
    <property type="entry name" value="DUF7134"/>
    <property type="match status" value="1"/>
</dbReference>
<keyword evidence="8" id="KW-0902">Two-component regulatory system</keyword>
<dbReference type="RefSeq" id="WP_420830505.1">
    <property type="nucleotide sequence ID" value="NZ_BAAAHS010000088.1"/>
</dbReference>
<keyword evidence="5" id="KW-0547">Nucleotide-binding</keyword>
<evidence type="ECO:0000259" key="11">
    <source>
        <dbReference type="Pfam" id="PF07730"/>
    </source>
</evidence>
<evidence type="ECO:0000313" key="13">
    <source>
        <dbReference type="EMBL" id="QVT80242.1"/>
    </source>
</evidence>
<dbReference type="Pfam" id="PF07730">
    <property type="entry name" value="HisKA_3"/>
    <property type="match status" value="1"/>
</dbReference>
<feature type="coiled-coil region" evidence="9">
    <location>
        <begin position="161"/>
        <end position="188"/>
    </location>
</feature>
<dbReference type="Proteomes" id="UP000679307">
    <property type="component" value="Chromosome"/>
</dbReference>
<keyword evidence="10" id="KW-0812">Transmembrane</keyword>
<evidence type="ECO:0000256" key="7">
    <source>
        <dbReference type="ARBA" id="ARBA00022840"/>
    </source>
</evidence>
<feature type="transmembrane region" description="Helical" evidence="10">
    <location>
        <begin position="81"/>
        <end position="111"/>
    </location>
</feature>
<reference evidence="13 14" key="1">
    <citation type="submission" date="2021-05" db="EMBL/GenBank/DDBJ databases">
        <title>Complete genome of Nocardioides aquaticus KCTC 9944T isolated from meromictic and hypersaline Ekho Lake, Antarctica.</title>
        <authorList>
            <person name="Hwang K."/>
            <person name="Kim K.M."/>
            <person name="Choe H."/>
        </authorList>
    </citation>
    <scope>NUCLEOTIDE SEQUENCE [LARGE SCALE GENOMIC DNA]</scope>
    <source>
        <strain evidence="13 14">KCTC 9944</strain>
    </source>
</reference>
<accession>A0ABX8EJE6</accession>
<gene>
    <name evidence="13" type="primary">liaS_3</name>
    <name evidence="13" type="ORF">ENKNEFLB_02633</name>
</gene>
<keyword evidence="9" id="KW-0175">Coiled coil</keyword>
<sequence>MTATSAPRQDRDRPVPALSPRQTGFDLLLAVVCVAITLAVNLSGSESVSANREPDALTVVLTVLAVGSVALRRRFPLTTLALALAGVLGLVLVKGTVGMATIGPFVAAYAAVTYGSARNSRRAIALVILALALAVLLNPVDLSPEGAIISGAAFAGVILLATSTRARREAAEVDVRAAEQQVTLERERADVERERASFTATQERLRITRELHDVIGHAMSVMVVQAGAAGRLLDTADPARARIAVTEIENTGRRAMAEMRHLLGVVRDGGTEGDGSPRTPTPTLEDLRPLVARVEQAGLPATMVMHGVPLEVPPGIGLAAYRIVQEALTNCLKHSNASTPTPPVHPST</sequence>
<keyword evidence="6 13" id="KW-0418">Kinase</keyword>
<evidence type="ECO:0000256" key="10">
    <source>
        <dbReference type="SAM" id="Phobius"/>
    </source>
</evidence>
<keyword evidence="4 13" id="KW-0808">Transferase</keyword>
<dbReference type="InterPro" id="IPR055558">
    <property type="entry name" value="DUF7134"/>
</dbReference>
<evidence type="ECO:0000256" key="4">
    <source>
        <dbReference type="ARBA" id="ARBA00022679"/>
    </source>
</evidence>
<organism evidence="13 14">
    <name type="scientific">Nocardioides aquaticus</name>
    <dbReference type="NCBI Taxonomy" id="160826"/>
    <lineage>
        <taxon>Bacteria</taxon>
        <taxon>Bacillati</taxon>
        <taxon>Actinomycetota</taxon>
        <taxon>Actinomycetes</taxon>
        <taxon>Propionibacteriales</taxon>
        <taxon>Nocardioidaceae</taxon>
        <taxon>Nocardioides</taxon>
    </lineage>
</organism>
<evidence type="ECO:0000256" key="1">
    <source>
        <dbReference type="ARBA" id="ARBA00000085"/>
    </source>
</evidence>
<evidence type="ECO:0000256" key="6">
    <source>
        <dbReference type="ARBA" id="ARBA00022777"/>
    </source>
</evidence>
<feature type="domain" description="Signal transduction histidine kinase subgroup 3 dimerisation and phosphoacceptor" evidence="11">
    <location>
        <begin position="203"/>
        <end position="269"/>
    </location>
</feature>
<name>A0ABX8EJE6_9ACTN</name>
<keyword evidence="14" id="KW-1185">Reference proteome</keyword>
<evidence type="ECO:0000256" key="5">
    <source>
        <dbReference type="ARBA" id="ARBA00022741"/>
    </source>
</evidence>
<dbReference type="EMBL" id="CP075371">
    <property type="protein sequence ID" value="QVT80242.1"/>
    <property type="molecule type" value="Genomic_DNA"/>
</dbReference>
<protein>
    <recommendedName>
        <fullName evidence="2">histidine kinase</fullName>
        <ecNumber evidence="2">2.7.13.3</ecNumber>
    </recommendedName>
</protein>
<proteinExistence type="predicted"/>
<feature type="transmembrane region" description="Helical" evidence="10">
    <location>
        <begin position="27"/>
        <end position="44"/>
    </location>
</feature>
<evidence type="ECO:0000259" key="12">
    <source>
        <dbReference type="Pfam" id="PF23539"/>
    </source>
</evidence>
<evidence type="ECO:0000256" key="9">
    <source>
        <dbReference type="SAM" id="Coils"/>
    </source>
</evidence>